<gene>
    <name evidence="5" type="ORF">I2456_13850</name>
    <name evidence="4" type="ORF">MKUB_26530</name>
</gene>
<dbReference type="Gene3D" id="3.20.20.70">
    <property type="entry name" value="Aldolase class I"/>
    <property type="match status" value="1"/>
</dbReference>
<dbReference type="SUPFAM" id="SSF51412">
    <property type="entry name" value="Inosine monophosphate dehydrogenase (IMPDH)"/>
    <property type="match status" value="1"/>
</dbReference>
<evidence type="ECO:0000256" key="1">
    <source>
        <dbReference type="ARBA" id="ARBA00022630"/>
    </source>
</evidence>
<keyword evidence="6" id="KW-1185">Reference proteome</keyword>
<dbReference type="InterPro" id="IPR004136">
    <property type="entry name" value="NMO"/>
</dbReference>
<dbReference type="AlphaFoldDB" id="A0AAX1JGQ0"/>
<keyword evidence="2" id="KW-0288">FMN</keyword>
<dbReference type="Pfam" id="PF03060">
    <property type="entry name" value="NMO"/>
    <property type="match status" value="2"/>
</dbReference>
<organism evidence="5 7">
    <name type="scientific">Mycobacterium kubicae</name>
    <dbReference type="NCBI Taxonomy" id="120959"/>
    <lineage>
        <taxon>Bacteria</taxon>
        <taxon>Bacillati</taxon>
        <taxon>Actinomycetota</taxon>
        <taxon>Actinomycetes</taxon>
        <taxon>Mycobacteriales</taxon>
        <taxon>Mycobacteriaceae</taxon>
        <taxon>Mycobacterium</taxon>
        <taxon>Mycobacterium simiae complex</taxon>
    </lineage>
</organism>
<dbReference type="Proteomes" id="UP000663583">
    <property type="component" value="Chromosome"/>
</dbReference>
<dbReference type="PANTHER" id="PTHR32332">
    <property type="entry name" value="2-NITROPROPANE DIOXYGENASE"/>
    <property type="match status" value="1"/>
</dbReference>
<name>A0AAX1JGQ0_9MYCO</name>
<accession>A0AAX1JGQ0</accession>
<evidence type="ECO:0000256" key="3">
    <source>
        <dbReference type="ARBA" id="ARBA00023002"/>
    </source>
</evidence>
<dbReference type="Proteomes" id="UP000465306">
    <property type="component" value="Unassembled WGS sequence"/>
</dbReference>
<dbReference type="CDD" id="cd04730">
    <property type="entry name" value="NPD_like"/>
    <property type="match status" value="1"/>
</dbReference>
<keyword evidence="4" id="KW-0223">Dioxygenase</keyword>
<proteinExistence type="predicted"/>
<reference evidence="4" key="2">
    <citation type="submission" date="2020-02" db="EMBL/GenBank/DDBJ databases">
        <authorList>
            <person name="Matsumoto Y."/>
            <person name="Kinjo T."/>
            <person name="Motooka D."/>
            <person name="Nabeya D."/>
            <person name="Jung N."/>
            <person name="Uechi K."/>
            <person name="Horii T."/>
            <person name="Iida T."/>
            <person name="Fujita J."/>
            <person name="Nakamura S."/>
        </authorList>
    </citation>
    <scope>NUCLEOTIDE SEQUENCE</scope>
    <source>
        <strain evidence="4">JCM 13573</strain>
    </source>
</reference>
<reference evidence="5" key="3">
    <citation type="submission" date="2020-11" db="EMBL/GenBank/DDBJ databases">
        <title>Intraspecies plasmid and genomic variation of Mycobacterium kubicae revealed by the complete genome sequences of two clinical isolates.</title>
        <authorList>
            <person name="Hendrix J.R."/>
            <person name="Epperson L.E."/>
            <person name="Honda J.R."/>
            <person name="Strong M."/>
        </authorList>
    </citation>
    <scope>NUCLEOTIDE SEQUENCE</scope>
    <source>
        <strain evidence="5">JCM 13573</strain>
    </source>
</reference>
<dbReference type="KEGG" id="mku:I2456_13850"/>
<sequence>MSAALPLSTRLTDYLGIEHPILLAPMAEVSGGRLAAAVTGAGGLGLIGGGYGNREWLTAQIAEAGHARVGYGFITWSLAHDPDLLELALQQQPATVMLSFGELRPFADRIHDAGVALTAQVQTLDQARQALDAGANIVVAQGTEAGGHGMSARSTFTLVPDVVDLVAERSAETLVVAAGGVADGRGLAAALALGADGVLVGTRLWASAEALVSPRAQQRAIPASGDDTIRTTVYDVVRQRQWSSPYNARLVRNALIDAWHGNESQLLDQLPQTLTAYEKAVAGEDFDVVTMLVGEAIGRIHDVRPAADLVSEMVRDAARILNR</sequence>
<reference evidence="4 6" key="1">
    <citation type="journal article" date="2019" name="Emerg. Microbes Infect.">
        <title>Comprehensive subspecies identification of 175 nontuberculous mycobacteria species based on 7547 genomic profiles.</title>
        <authorList>
            <person name="Matsumoto Y."/>
            <person name="Kinjo T."/>
            <person name="Motooka D."/>
            <person name="Nabeya D."/>
            <person name="Jung N."/>
            <person name="Uechi K."/>
            <person name="Horii T."/>
            <person name="Iida T."/>
            <person name="Fujita J."/>
            <person name="Nakamura S."/>
        </authorList>
    </citation>
    <scope>NUCLEOTIDE SEQUENCE [LARGE SCALE GENOMIC DNA]</scope>
    <source>
        <strain evidence="4 6">JCM 13573</strain>
    </source>
</reference>
<dbReference type="InterPro" id="IPR013785">
    <property type="entry name" value="Aldolase_TIM"/>
</dbReference>
<protein>
    <submittedName>
        <fullName evidence="4">Hypothetical 2-nitropropane dioxygenase</fullName>
    </submittedName>
    <submittedName>
        <fullName evidence="5">Nitronate monooxygenase</fullName>
    </submittedName>
</protein>
<evidence type="ECO:0000313" key="7">
    <source>
        <dbReference type="Proteomes" id="UP000663583"/>
    </source>
</evidence>
<keyword evidence="3" id="KW-0560">Oxidoreductase</keyword>
<dbReference type="EMBL" id="CP065047">
    <property type="protein sequence ID" value="QPI40411.1"/>
    <property type="molecule type" value="Genomic_DNA"/>
</dbReference>
<keyword evidence="1" id="KW-0285">Flavoprotein</keyword>
<keyword evidence="5" id="KW-0503">Monooxygenase</keyword>
<dbReference type="PANTHER" id="PTHR32332:SF31">
    <property type="entry name" value="2-NITROPROPANE DIOXYGENASE FAMILY, PUTATIVE (AFU_ORTHOLOGUE AFUA_2G09850)-RELATED"/>
    <property type="match status" value="1"/>
</dbReference>
<dbReference type="EMBL" id="BLKU01000003">
    <property type="protein sequence ID" value="GFG65163.1"/>
    <property type="molecule type" value="Genomic_DNA"/>
</dbReference>
<evidence type="ECO:0000256" key="2">
    <source>
        <dbReference type="ARBA" id="ARBA00022643"/>
    </source>
</evidence>
<evidence type="ECO:0000313" key="4">
    <source>
        <dbReference type="EMBL" id="GFG65163.1"/>
    </source>
</evidence>
<dbReference type="GO" id="GO:0018580">
    <property type="term" value="F:nitronate monooxygenase activity"/>
    <property type="evidence" value="ECO:0007669"/>
    <property type="project" value="InterPro"/>
</dbReference>
<dbReference type="GO" id="GO:0051213">
    <property type="term" value="F:dioxygenase activity"/>
    <property type="evidence" value="ECO:0007669"/>
    <property type="project" value="UniProtKB-KW"/>
</dbReference>
<evidence type="ECO:0000313" key="5">
    <source>
        <dbReference type="EMBL" id="QPI40411.1"/>
    </source>
</evidence>
<evidence type="ECO:0000313" key="6">
    <source>
        <dbReference type="Proteomes" id="UP000465306"/>
    </source>
</evidence>